<comment type="caution">
    <text evidence="1">The sequence shown here is derived from an EMBL/GenBank/DDBJ whole genome shotgun (WGS) entry which is preliminary data.</text>
</comment>
<accession>A0AAD7N209</accession>
<dbReference type="AlphaFoldDB" id="A0AAD7N209"/>
<keyword evidence="2" id="KW-1185">Reference proteome</keyword>
<reference evidence="1" key="1">
    <citation type="submission" date="2023-03" db="EMBL/GenBank/DDBJ databases">
        <title>Massive genome expansion in bonnet fungi (Mycena s.s.) driven by repeated elements and novel gene families across ecological guilds.</title>
        <authorList>
            <consortium name="Lawrence Berkeley National Laboratory"/>
            <person name="Harder C.B."/>
            <person name="Miyauchi S."/>
            <person name="Viragh M."/>
            <person name="Kuo A."/>
            <person name="Thoen E."/>
            <person name="Andreopoulos B."/>
            <person name="Lu D."/>
            <person name="Skrede I."/>
            <person name="Drula E."/>
            <person name="Henrissat B."/>
            <person name="Morin E."/>
            <person name="Kohler A."/>
            <person name="Barry K."/>
            <person name="LaButti K."/>
            <person name="Morin E."/>
            <person name="Salamov A."/>
            <person name="Lipzen A."/>
            <person name="Mereny Z."/>
            <person name="Hegedus B."/>
            <person name="Baldrian P."/>
            <person name="Stursova M."/>
            <person name="Weitz H."/>
            <person name="Taylor A."/>
            <person name="Grigoriev I.V."/>
            <person name="Nagy L.G."/>
            <person name="Martin F."/>
            <person name="Kauserud H."/>
        </authorList>
    </citation>
    <scope>NUCLEOTIDE SEQUENCE</scope>
    <source>
        <strain evidence="1">CBHHK182m</strain>
    </source>
</reference>
<evidence type="ECO:0000313" key="1">
    <source>
        <dbReference type="EMBL" id="KAJ7742225.1"/>
    </source>
</evidence>
<name>A0AAD7N209_9AGAR</name>
<proteinExistence type="predicted"/>
<sequence length="217" mass="24356">MATGEIPETRVAGFSAGSKGCCPKDEPRFRKARVGYKMSDGNLWLRKASEAANNTRKDSATWSKATEVVLRQSSVALSAGHVSGALRETASSTISERLWRFLYGCHEKRGRRLSDSAAPNTKSYEEHRELFRLWILGTNQIRSDGAFLRKRNAYHEINREAISPRKARILIASGHNPASSVQLSMLGRAESVFRRYARRRDRTGVKQRDGGDQECEV</sequence>
<gene>
    <name evidence="1" type="ORF">B0H16DRAFT_1464097</name>
</gene>
<dbReference type="Proteomes" id="UP001215598">
    <property type="component" value="Unassembled WGS sequence"/>
</dbReference>
<evidence type="ECO:0000313" key="2">
    <source>
        <dbReference type="Proteomes" id="UP001215598"/>
    </source>
</evidence>
<organism evidence="1 2">
    <name type="scientific">Mycena metata</name>
    <dbReference type="NCBI Taxonomy" id="1033252"/>
    <lineage>
        <taxon>Eukaryota</taxon>
        <taxon>Fungi</taxon>
        <taxon>Dikarya</taxon>
        <taxon>Basidiomycota</taxon>
        <taxon>Agaricomycotina</taxon>
        <taxon>Agaricomycetes</taxon>
        <taxon>Agaricomycetidae</taxon>
        <taxon>Agaricales</taxon>
        <taxon>Marasmiineae</taxon>
        <taxon>Mycenaceae</taxon>
        <taxon>Mycena</taxon>
    </lineage>
</organism>
<protein>
    <submittedName>
        <fullName evidence="1">Uncharacterized protein</fullName>
    </submittedName>
</protein>
<dbReference type="EMBL" id="JARKIB010000095">
    <property type="protein sequence ID" value="KAJ7742225.1"/>
    <property type="molecule type" value="Genomic_DNA"/>
</dbReference>